<feature type="transmembrane region" description="Helical" evidence="1">
    <location>
        <begin position="150"/>
        <end position="169"/>
    </location>
</feature>
<accession>A0A6A3NDJ3</accession>
<name>A0A6A3NDJ3_9STRA</name>
<keyword evidence="1" id="KW-0472">Membrane</keyword>
<comment type="caution">
    <text evidence="2">The sequence shown here is derived from an EMBL/GenBank/DDBJ whole genome shotgun (WGS) entry which is preliminary data.</text>
</comment>
<gene>
    <name evidence="2" type="ORF">PR002_g4324</name>
</gene>
<dbReference type="Proteomes" id="UP000435112">
    <property type="component" value="Unassembled WGS sequence"/>
</dbReference>
<evidence type="ECO:0000256" key="1">
    <source>
        <dbReference type="SAM" id="Phobius"/>
    </source>
</evidence>
<protein>
    <submittedName>
        <fullName evidence="2">Uncharacterized protein</fullName>
    </submittedName>
</protein>
<feature type="transmembrane region" description="Helical" evidence="1">
    <location>
        <begin position="123"/>
        <end position="144"/>
    </location>
</feature>
<dbReference type="AlphaFoldDB" id="A0A6A3NDJ3"/>
<dbReference type="OrthoDB" id="10498172at2759"/>
<keyword evidence="1" id="KW-0812">Transmembrane</keyword>
<organism evidence="2 3">
    <name type="scientific">Phytophthora rubi</name>
    <dbReference type="NCBI Taxonomy" id="129364"/>
    <lineage>
        <taxon>Eukaryota</taxon>
        <taxon>Sar</taxon>
        <taxon>Stramenopiles</taxon>
        <taxon>Oomycota</taxon>
        <taxon>Peronosporomycetes</taxon>
        <taxon>Peronosporales</taxon>
        <taxon>Peronosporaceae</taxon>
        <taxon>Phytophthora</taxon>
    </lineage>
</organism>
<evidence type="ECO:0000313" key="2">
    <source>
        <dbReference type="EMBL" id="KAE9041697.1"/>
    </source>
</evidence>
<dbReference type="EMBL" id="QXFU01000166">
    <property type="protein sequence ID" value="KAE9041697.1"/>
    <property type="molecule type" value="Genomic_DNA"/>
</dbReference>
<keyword evidence="1" id="KW-1133">Transmembrane helix</keyword>
<proteinExistence type="predicted"/>
<evidence type="ECO:0000313" key="3">
    <source>
        <dbReference type="Proteomes" id="UP000435112"/>
    </source>
</evidence>
<sequence length="249" mass="26504">MHPQVMPMTTPLPELVGDDTIALLPLLESATMSELESPVTLLSSLPELVIWEEVEPAPVLPLPEFIVGAVVPTLLLPSPAFVAAVVELPPLLSVLVAGVDMELLLPPLLALDVGVGAGVEFTLMSLLTSSVAFVATLELEVVLVPTVTEVFVLLLVALVVLVPIVAEVFSLPMSEEMLLPEVVEEFVDVAEMLLPPEVERLSSINLRVATAVPFAPVDVASMGLEGLLINSICVQPRVIRARVVREPPD</sequence>
<reference evidence="2 3" key="1">
    <citation type="submission" date="2018-09" db="EMBL/GenBank/DDBJ databases">
        <title>Genomic investigation of the strawberry pathogen Phytophthora fragariae indicates pathogenicity is determined by transcriptional variation in three key races.</title>
        <authorList>
            <person name="Adams T.M."/>
            <person name="Armitage A.D."/>
            <person name="Sobczyk M.K."/>
            <person name="Bates H.J."/>
            <person name="Dunwell J.M."/>
            <person name="Nellist C.F."/>
            <person name="Harrison R.J."/>
        </authorList>
    </citation>
    <scope>NUCLEOTIDE SEQUENCE [LARGE SCALE GENOMIC DNA]</scope>
    <source>
        <strain evidence="2 3">SCRP324</strain>
    </source>
</reference>